<evidence type="ECO:0000256" key="1">
    <source>
        <dbReference type="SAM" id="Phobius"/>
    </source>
</evidence>
<keyword evidence="1" id="KW-1133">Transmembrane helix</keyword>
<dbReference type="AlphaFoldDB" id="A0ABD2UMB3"/>
<feature type="non-terminal residue" evidence="2">
    <location>
        <position position="1"/>
    </location>
</feature>
<reference evidence="2 3" key="1">
    <citation type="submission" date="2024-05" db="EMBL/GenBank/DDBJ databases">
        <title>De novo assembly of an allotetraploid wild potato.</title>
        <authorList>
            <person name="Hosaka A.J."/>
        </authorList>
    </citation>
    <scope>NUCLEOTIDE SEQUENCE [LARGE SCALE GENOMIC DNA]</scope>
    <source>
        <tissue evidence="2">Young leaves</tissue>
    </source>
</reference>
<dbReference type="EMBL" id="JBJKTR010000004">
    <property type="protein sequence ID" value="KAL3369922.1"/>
    <property type="molecule type" value="Genomic_DNA"/>
</dbReference>
<keyword evidence="1" id="KW-0472">Membrane</keyword>
<dbReference type="Proteomes" id="UP001627284">
    <property type="component" value="Unassembled WGS sequence"/>
</dbReference>
<evidence type="ECO:0000313" key="2">
    <source>
        <dbReference type="EMBL" id="KAL3369922.1"/>
    </source>
</evidence>
<protein>
    <submittedName>
        <fullName evidence="2">Uncharacterized protein</fullName>
    </submittedName>
</protein>
<name>A0ABD2UMB3_9SOLN</name>
<organism evidence="2 3">
    <name type="scientific">Solanum stoloniferum</name>
    <dbReference type="NCBI Taxonomy" id="62892"/>
    <lineage>
        <taxon>Eukaryota</taxon>
        <taxon>Viridiplantae</taxon>
        <taxon>Streptophyta</taxon>
        <taxon>Embryophyta</taxon>
        <taxon>Tracheophyta</taxon>
        <taxon>Spermatophyta</taxon>
        <taxon>Magnoliopsida</taxon>
        <taxon>eudicotyledons</taxon>
        <taxon>Gunneridae</taxon>
        <taxon>Pentapetalae</taxon>
        <taxon>asterids</taxon>
        <taxon>lamiids</taxon>
        <taxon>Solanales</taxon>
        <taxon>Solanaceae</taxon>
        <taxon>Solanoideae</taxon>
        <taxon>Solaneae</taxon>
        <taxon>Solanum</taxon>
    </lineage>
</organism>
<evidence type="ECO:0000313" key="3">
    <source>
        <dbReference type="Proteomes" id="UP001627284"/>
    </source>
</evidence>
<proteinExistence type="predicted"/>
<comment type="caution">
    <text evidence="2">The sequence shown here is derived from an EMBL/GenBank/DDBJ whole genome shotgun (WGS) entry which is preliminary data.</text>
</comment>
<keyword evidence="3" id="KW-1185">Reference proteome</keyword>
<dbReference type="PANTHER" id="PTHR38225:SF3">
    <property type="entry name" value="RX N-TERMINAL DOMAIN-CONTAINING PROTEIN"/>
    <property type="match status" value="1"/>
</dbReference>
<sequence length="128" mass="14890">NMAASPTPLFCSFRKLRMHKLQNYQIIMSRSFRGHEGNSSYSIVDSSLNTLRQRIDVLRKKDKLINTIYKHENGWNYLWEYHDKNKKHSLILELIELLGLASTNIGFVFLSGYSCMLLVSLILHTTGR</sequence>
<accession>A0ABD2UMB3</accession>
<dbReference type="PANTHER" id="PTHR38225">
    <property type="entry name" value="PROTEIN, PUTATIVE-RELATED"/>
    <property type="match status" value="1"/>
</dbReference>
<keyword evidence="1" id="KW-0812">Transmembrane</keyword>
<gene>
    <name evidence="2" type="ORF">AABB24_007116</name>
</gene>
<feature type="transmembrane region" description="Helical" evidence="1">
    <location>
        <begin position="94"/>
        <end position="123"/>
    </location>
</feature>